<dbReference type="GO" id="GO:0006313">
    <property type="term" value="P:DNA transposition"/>
    <property type="evidence" value="ECO:0007669"/>
    <property type="project" value="InterPro"/>
</dbReference>
<evidence type="ECO:0000259" key="2">
    <source>
        <dbReference type="Pfam" id="PF04986"/>
    </source>
</evidence>
<feature type="region of interest" description="Disordered" evidence="1">
    <location>
        <begin position="137"/>
        <end position="178"/>
    </location>
</feature>
<feature type="compositionally biased region" description="Low complexity" evidence="1">
    <location>
        <begin position="156"/>
        <end position="170"/>
    </location>
</feature>
<dbReference type="EMBL" id="JDVG02000382">
    <property type="protein sequence ID" value="KFB72493.1"/>
    <property type="molecule type" value="Genomic_DNA"/>
</dbReference>
<sequence length="278" mass="30770">MQAKVRRRLLRALTRRGMLEPEDAETMANWDHGGGFSLDASVRIEGADRQGLERLLRYCARPAFALERLREIDAEHLVYESVKPGPGGSVRWMLTPLERFERLAALIPPPRRHRHRYYGVLAPNAPLRAQVTALAGVPDSTPRSAATDPTDPPEPIATTAPPINTPSPSSMGTEEARGEEEALLRRAARYAWALLLARIDEVFPLVCPRCGEMRIIAFITDAGAVREILSHLGEPTSPPPIAPARGPPLWEMADADQGEFDPQAQPAPDYPFDQRIAW</sequence>
<evidence type="ECO:0000256" key="1">
    <source>
        <dbReference type="SAM" id="MobiDB-lite"/>
    </source>
</evidence>
<organism evidence="3 4">
    <name type="scientific">Candidatus Accumulibacter phosphatis</name>
    <dbReference type="NCBI Taxonomy" id="327160"/>
    <lineage>
        <taxon>Bacteria</taxon>
        <taxon>Pseudomonadati</taxon>
        <taxon>Pseudomonadota</taxon>
        <taxon>Betaproteobacteria</taxon>
        <taxon>Candidatus Accumulibacter</taxon>
    </lineage>
</organism>
<dbReference type="InterPro" id="IPR007069">
    <property type="entry name" value="Transposase_32"/>
</dbReference>
<protein>
    <submittedName>
        <fullName evidence="3">Putative transposase</fullName>
    </submittedName>
</protein>
<proteinExistence type="predicted"/>
<dbReference type="GO" id="GO:0004803">
    <property type="term" value="F:transposase activity"/>
    <property type="evidence" value="ECO:0007669"/>
    <property type="project" value="InterPro"/>
</dbReference>
<evidence type="ECO:0000313" key="4">
    <source>
        <dbReference type="Proteomes" id="UP000020077"/>
    </source>
</evidence>
<gene>
    <name evidence="3" type="ORF">AW09_002314</name>
</gene>
<name>A0A080LV72_9PROT</name>
<dbReference type="GO" id="GO:0003677">
    <property type="term" value="F:DNA binding"/>
    <property type="evidence" value="ECO:0007669"/>
    <property type="project" value="InterPro"/>
</dbReference>
<dbReference type="AlphaFoldDB" id="A0A080LV72"/>
<dbReference type="Pfam" id="PF04986">
    <property type="entry name" value="Y2_Tnp"/>
    <property type="match status" value="1"/>
</dbReference>
<feature type="region of interest" description="Disordered" evidence="1">
    <location>
        <begin position="251"/>
        <end position="272"/>
    </location>
</feature>
<evidence type="ECO:0000313" key="3">
    <source>
        <dbReference type="EMBL" id="KFB72493.1"/>
    </source>
</evidence>
<reference evidence="3 4" key="1">
    <citation type="submission" date="2014-02" db="EMBL/GenBank/DDBJ databases">
        <title>Expanding our view of genomic diversity in Candidatus Accumulibacter clades.</title>
        <authorList>
            <person name="Skennerton C.T."/>
            <person name="Barr J.J."/>
            <person name="Slater F.R."/>
            <person name="Bond P.L."/>
            <person name="Tyson G.W."/>
        </authorList>
    </citation>
    <scope>NUCLEOTIDE SEQUENCE [LARGE SCALE GENOMIC DNA]</scope>
    <source>
        <strain evidence="4">BA-91</strain>
    </source>
</reference>
<comment type="caution">
    <text evidence="3">The sequence shown here is derived from an EMBL/GenBank/DDBJ whole genome shotgun (WGS) entry which is preliminary data.</text>
</comment>
<accession>A0A080LV72</accession>
<dbReference type="Proteomes" id="UP000020077">
    <property type="component" value="Unassembled WGS sequence"/>
</dbReference>
<feature type="domain" description="Transposase IS801/IS1294" evidence="2">
    <location>
        <begin position="3"/>
        <end position="123"/>
    </location>
</feature>